<feature type="compositionally biased region" description="Acidic residues" evidence="1">
    <location>
        <begin position="87"/>
        <end position="100"/>
    </location>
</feature>
<sequence>MTTSDPPTIALNMLNGFRNYVLIAAFFAILGMSEACSASSLSRFKAHSHSHFHFHSRRIDLMHSRAAHQTRVVALRADSLLSPTLNDEVEAPDESEDDQGDEPKEALPQGDPVSPGFAFECVGDAIWPATALRPLGREGGIAGSARPRFLSLCRLLI</sequence>
<proteinExistence type="predicted"/>
<name>L0DHB3_SINAD</name>
<protein>
    <submittedName>
        <fullName evidence="3">Uncharacterized protein</fullName>
    </submittedName>
</protein>
<feature type="transmembrane region" description="Helical" evidence="2">
    <location>
        <begin position="20"/>
        <end position="41"/>
    </location>
</feature>
<dbReference type="KEGG" id="saci:Sinac_4581"/>
<dbReference type="EMBL" id="CP003364">
    <property type="protein sequence ID" value="AGA28759.1"/>
    <property type="molecule type" value="Genomic_DNA"/>
</dbReference>
<dbReference type="AlphaFoldDB" id="L0DHB3"/>
<dbReference type="OrthoDB" id="9949096at2"/>
<evidence type="ECO:0000256" key="1">
    <source>
        <dbReference type="SAM" id="MobiDB-lite"/>
    </source>
</evidence>
<keyword evidence="2" id="KW-0812">Transmembrane</keyword>
<gene>
    <name evidence="3" type="ordered locus">Sinac_4581</name>
</gene>
<feature type="region of interest" description="Disordered" evidence="1">
    <location>
        <begin position="83"/>
        <end position="110"/>
    </location>
</feature>
<dbReference type="Proteomes" id="UP000010798">
    <property type="component" value="Chromosome"/>
</dbReference>
<reference evidence="3 4" key="1">
    <citation type="submission" date="2012-02" db="EMBL/GenBank/DDBJ databases">
        <title>Complete sequence of chromosome of Singulisphaera acidiphila DSM 18658.</title>
        <authorList>
            <consortium name="US DOE Joint Genome Institute (JGI-PGF)"/>
            <person name="Lucas S."/>
            <person name="Copeland A."/>
            <person name="Lapidus A."/>
            <person name="Glavina del Rio T."/>
            <person name="Dalin E."/>
            <person name="Tice H."/>
            <person name="Bruce D."/>
            <person name="Goodwin L."/>
            <person name="Pitluck S."/>
            <person name="Peters L."/>
            <person name="Ovchinnikova G."/>
            <person name="Chertkov O."/>
            <person name="Kyrpides N."/>
            <person name="Mavromatis K."/>
            <person name="Ivanova N."/>
            <person name="Brettin T."/>
            <person name="Detter J.C."/>
            <person name="Han C."/>
            <person name="Larimer F."/>
            <person name="Land M."/>
            <person name="Hauser L."/>
            <person name="Markowitz V."/>
            <person name="Cheng J.-F."/>
            <person name="Hugenholtz P."/>
            <person name="Woyke T."/>
            <person name="Wu D."/>
            <person name="Tindall B."/>
            <person name="Pomrenke H."/>
            <person name="Brambilla E."/>
            <person name="Klenk H.-P."/>
            <person name="Eisen J.A."/>
        </authorList>
    </citation>
    <scope>NUCLEOTIDE SEQUENCE [LARGE SCALE GENOMIC DNA]</scope>
    <source>
        <strain evidence="4">ATCC BAA-1392 / DSM 18658 / VKM B-2454 / MOB10</strain>
    </source>
</reference>
<accession>L0DHB3</accession>
<organism evidence="3 4">
    <name type="scientific">Singulisphaera acidiphila (strain ATCC BAA-1392 / DSM 18658 / VKM B-2454 / MOB10)</name>
    <dbReference type="NCBI Taxonomy" id="886293"/>
    <lineage>
        <taxon>Bacteria</taxon>
        <taxon>Pseudomonadati</taxon>
        <taxon>Planctomycetota</taxon>
        <taxon>Planctomycetia</taxon>
        <taxon>Isosphaerales</taxon>
        <taxon>Isosphaeraceae</taxon>
        <taxon>Singulisphaera</taxon>
    </lineage>
</organism>
<evidence type="ECO:0000313" key="4">
    <source>
        <dbReference type="Proteomes" id="UP000010798"/>
    </source>
</evidence>
<keyword evidence="2" id="KW-0472">Membrane</keyword>
<evidence type="ECO:0000256" key="2">
    <source>
        <dbReference type="SAM" id="Phobius"/>
    </source>
</evidence>
<evidence type="ECO:0000313" key="3">
    <source>
        <dbReference type="EMBL" id="AGA28759.1"/>
    </source>
</evidence>
<keyword evidence="4" id="KW-1185">Reference proteome</keyword>
<keyword evidence="2" id="KW-1133">Transmembrane helix</keyword>
<dbReference type="HOGENOM" id="CLU_1676674_0_0_0"/>